<feature type="region of interest" description="Disordered" evidence="1">
    <location>
        <begin position="212"/>
        <end position="281"/>
    </location>
</feature>
<sequence length="422" mass="46908">MGEVTNSGRTLVLCFDGTASQYEAENTNIPQLFALLKKDDFNQQLCYYQAGIGTWFNPGVVSPMFAWGAKVLDYAFAWYLDQHVIDGYKFIMNNWRTGDKICLFGFSRGAYTARALAGALYKVGLLPKGNDNQVPFAYKLYKRQDKEGIELAAGFKNTYCQEVKIEFIGVWDTVSSVGLVMGRSLPFVSSNNSIKTFRHALSLDEHRARFRPNLYHKDEGPTTAPAAGIQESDVEPVSPIKESDDEPASPIKGTDSDSSDSGIGSSSNENGSPERKGKRHFLPFRFRSSSGRIRIRNVGEEQAPDDVLEVWFAGCHSDVGGGEVPNSTTQALEDITLRWMLREIVKSQCGILFENDALKRAGVSLSLDDAECKTQDDQDALMPIHDALKSNVLWWILEILPMTSTWQDASGKWKSSFGYVAQ</sequence>
<dbReference type="EMBL" id="JAACJO010000003">
    <property type="protein sequence ID" value="KAF5360346.1"/>
    <property type="molecule type" value="Genomic_DNA"/>
</dbReference>
<proteinExistence type="predicted"/>
<dbReference type="OrthoDB" id="3162439at2759"/>
<dbReference type="Pfam" id="PF09994">
    <property type="entry name" value="T6SS_Tle1-like_cat"/>
    <property type="match status" value="1"/>
</dbReference>
<dbReference type="PANTHER" id="PTHR33840:SF2">
    <property type="entry name" value="TLE1 PHOSPHOLIPASE DOMAIN-CONTAINING PROTEIN"/>
    <property type="match status" value="1"/>
</dbReference>
<name>A0A8H5G8S5_9AGAR</name>
<keyword evidence="4" id="KW-1185">Reference proteome</keyword>
<feature type="domain" description="T6SS Phospholipase effector Tle1-like catalytic" evidence="2">
    <location>
        <begin position="9"/>
        <end position="343"/>
    </location>
</feature>
<organism evidence="3 4">
    <name type="scientific">Leucocoprinus leucothites</name>
    <dbReference type="NCBI Taxonomy" id="201217"/>
    <lineage>
        <taxon>Eukaryota</taxon>
        <taxon>Fungi</taxon>
        <taxon>Dikarya</taxon>
        <taxon>Basidiomycota</taxon>
        <taxon>Agaricomycotina</taxon>
        <taxon>Agaricomycetes</taxon>
        <taxon>Agaricomycetidae</taxon>
        <taxon>Agaricales</taxon>
        <taxon>Agaricineae</taxon>
        <taxon>Agaricaceae</taxon>
        <taxon>Leucocoprinus</taxon>
    </lineage>
</organism>
<dbReference type="Proteomes" id="UP000559027">
    <property type="component" value="Unassembled WGS sequence"/>
</dbReference>
<dbReference type="AlphaFoldDB" id="A0A8H5G8S5"/>
<dbReference type="PANTHER" id="PTHR33840">
    <property type="match status" value="1"/>
</dbReference>
<evidence type="ECO:0000313" key="4">
    <source>
        <dbReference type="Proteomes" id="UP000559027"/>
    </source>
</evidence>
<evidence type="ECO:0000313" key="3">
    <source>
        <dbReference type="EMBL" id="KAF5360346.1"/>
    </source>
</evidence>
<reference evidence="3 4" key="1">
    <citation type="journal article" date="2020" name="ISME J.">
        <title>Uncovering the hidden diversity of litter-decomposition mechanisms in mushroom-forming fungi.</title>
        <authorList>
            <person name="Floudas D."/>
            <person name="Bentzer J."/>
            <person name="Ahren D."/>
            <person name="Johansson T."/>
            <person name="Persson P."/>
            <person name="Tunlid A."/>
        </authorList>
    </citation>
    <scope>NUCLEOTIDE SEQUENCE [LARGE SCALE GENOMIC DNA]</scope>
    <source>
        <strain evidence="3 4">CBS 146.42</strain>
    </source>
</reference>
<accession>A0A8H5G8S5</accession>
<comment type="caution">
    <text evidence="3">The sequence shown here is derived from an EMBL/GenBank/DDBJ whole genome shotgun (WGS) entry which is preliminary data.</text>
</comment>
<protein>
    <recommendedName>
        <fullName evidence="2">T6SS Phospholipase effector Tle1-like catalytic domain-containing protein</fullName>
    </recommendedName>
</protein>
<dbReference type="InterPro" id="IPR018712">
    <property type="entry name" value="Tle1-like_cat"/>
</dbReference>
<gene>
    <name evidence="3" type="ORF">D9756_005081</name>
</gene>
<evidence type="ECO:0000259" key="2">
    <source>
        <dbReference type="Pfam" id="PF09994"/>
    </source>
</evidence>
<evidence type="ECO:0000256" key="1">
    <source>
        <dbReference type="SAM" id="MobiDB-lite"/>
    </source>
</evidence>
<feature type="compositionally biased region" description="Low complexity" evidence="1">
    <location>
        <begin position="259"/>
        <end position="271"/>
    </location>
</feature>